<reference evidence="2 3" key="1">
    <citation type="submission" date="2020-02" db="EMBL/GenBank/DDBJ databases">
        <title>Out from the shadows clarifying the taxonomy of the family Cryomorphaceae and related taxa by utilizing the GTDB taxonomic framework.</title>
        <authorList>
            <person name="Bowman J.P."/>
        </authorList>
    </citation>
    <scope>NUCLEOTIDE SEQUENCE [LARGE SCALE GENOMIC DNA]</scope>
    <source>
        <strain evidence="2 3">QSSC 1-22</strain>
    </source>
</reference>
<dbReference type="EMBL" id="JAAGVY010000023">
    <property type="protein sequence ID" value="NEN24273.1"/>
    <property type="molecule type" value="Genomic_DNA"/>
</dbReference>
<dbReference type="AlphaFoldDB" id="A0A7K3WRH2"/>
<comment type="caution">
    <text evidence="2">The sequence shown here is derived from an EMBL/GenBank/DDBJ whole genome shotgun (WGS) entry which is preliminary data.</text>
</comment>
<organism evidence="2 3">
    <name type="scientific">Cryomorpha ignava</name>
    <dbReference type="NCBI Taxonomy" id="101383"/>
    <lineage>
        <taxon>Bacteria</taxon>
        <taxon>Pseudomonadati</taxon>
        <taxon>Bacteroidota</taxon>
        <taxon>Flavobacteriia</taxon>
        <taxon>Flavobacteriales</taxon>
        <taxon>Cryomorphaceae</taxon>
        <taxon>Cryomorpha</taxon>
    </lineage>
</organism>
<evidence type="ECO:0000256" key="1">
    <source>
        <dbReference type="SAM" id="Phobius"/>
    </source>
</evidence>
<dbReference type="RefSeq" id="WP_163285668.1">
    <property type="nucleotide sequence ID" value="NZ_JAAGVY010000023.1"/>
</dbReference>
<name>A0A7K3WRH2_9FLAO</name>
<keyword evidence="1" id="KW-0812">Transmembrane</keyword>
<sequence length="201" mass="22340">MTEIKIEKKQPVWPWIIVILVILAVVSVVYFFFLKDDDTADVATDKVEMVNEEQTIKLSESAISEITDYTSFIGNEANMSLDHEYTHGALDRLIDATEAVSNSLDIDLRADLETARANAGDIEDDPYEVDHANTIENAANIIFQALKKIQVQKFPDLDESCAEVGNAASAIAPDTQTLNQKDAINDFFQKAGQLLTNMKNK</sequence>
<evidence type="ECO:0000313" key="2">
    <source>
        <dbReference type="EMBL" id="NEN24273.1"/>
    </source>
</evidence>
<dbReference type="Proteomes" id="UP000486602">
    <property type="component" value="Unassembled WGS sequence"/>
</dbReference>
<gene>
    <name evidence="2" type="ORF">G3O08_12240</name>
</gene>
<evidence type="ECO:0000313" key="3">
    <source>
        <dbReference type="Proteomes" id="UP000486602"/>
    </source>
</evidence>
<feature type="transmembrane region" description="Helical" evidence="1">
    <location>
        <begin position="12"/>
        <end position="33"/>
    </location>
</feature>
<keyword evidence="1" id="KW-1133">Transmembrane helix</keyword>
<proteinExistence type="predicted"/>
<accession>A0A7K3WRH2</accession>
<keyword evidence="1" id="KW-0472">Membrane</keyword>
<protein>
    <submittedName>
        <fullName evidence="2">Uncharacterized protein</fullName>
    </submittedName>
</protein>
<keyword evidence="3" id="KW-1185">Reference proteome</keyword>